<keyword evidence="1" id="KW-0560">Oxidoreductase</keyword>
<dbReference type="SUPFAM" id="SSF51735">
    <property type="entry name" value="NAD(P)-binding Rossmann-fold domains"/>
    <property type="match status" value="2"/>
</dbReference>
<dbReference type="Gene3D" id="3.40.50.720">
    <property type="entry name" value="NAD(P)-binding Rossmann-like Domain"/>
    <property type="match status" value="1"/>
</dbReference>
<dbReference type="InterPro" id="IPR051019">
    <property type="entry name" value="VLCFA-Steroid_DH"/>
</dbReference>
<evidence type="ECO:0000313" key="2">
    <source>
        <dbReference type="EnsemblPlants" id="EMT20873"/>
    </source>
</evidence>
<dbReference type="CDD" id="cd05356">
    <property type="entry name" value="17beta-HSD1_like_SDR_c"/>
    <property type="match status" value="1"/>
</dbReference>
<dbReference type="PANTHER" id="PTHR43899:SF19">
    <property type="entry name" value="B-KETO ACYL REDUCTASE"/>
    <property type="match status" value="1"/>
</dbReference>
<dbReference type="PANTHER" id="PTHR43899">
    <property type="entry name" value="RH59310P"/>
    <property type="match status" value="1"/>
</dbReference>
<dbReference type="ExpressionAtlas" id="M8BGL6">
    <property type="expression patterns" value="baseline"/>
</dbReference>
<dbReference type="EnsemblPlants" id="EMT20873">
    <property type="protein sequence ID" value="EMT20873"/>
    <property type="gene ID" value="F775_18697"/>
</dbReference>
<dbReference type="PRINTS" id="PR00081">
    <property type="entry name" value="GDHRDH"/>
</dbReference>
<protein>
    <submittedName>
        <fullName evidence="2">Inactive hydroxysteroid dehydrogenase-like protein 1</fullName>
    </submittedName>
</protein>
<dbReference type="GO" id="GO:0045703">
    <property type="term" value="F:ketoreductase activity"/>
    <property type="evidence" value="ECO:0007669"/>
    <property type="project" value="TreeGrafter"/>
</dbReference>
<dbReference type="AlphaFoldDB" id="M8BGL6"/>
<dbReference type="InterPro" id="IPR002347">
    <property type="entry name" value="SDR_fam"/>
</dbReference>
<dbReference type="Pfam" id="PF00106">
    <property type="entry name" value="adh_short"/>
    <property type="match status" value="1"/>
</dbReference>
<proteinExistence type="predicted"/>
<evidence type="ECO:0000256" key="1">
    <source>
        <dbReference type="ARBA" id="ARBA00023002"/>
    </source>
</evidence>
<dbReference type="PIRSF" id="PIRSF000126">
    <property type="entry name" value="11-beta-HSD1"/>
    <property type="match status" value="1"/>
</dbReference>
<reference evidence="2" key="1">
    <citation type="submission" date="2015-06" db="UniProtKB">
        <authorList>
            <consortium name="EnsemblPlants"/>
        </authorList>
    </citation>
    <scope>IDENTIFICATION</scope>
</reference>
<dbReference type="InterPro" id="IPR036291">
    <property type="entry name" value="NAD(P)-bd_dom_sf"/>
</dbReference>
<sequence>MALLAIGLHAAFASAATFVMWLYRSFVRPGRDLGRRYGAWAVVTGATDGIGRGMALELARQGLHLVLIGRNPVKLSRVGDEVQKAAPSCKVRSVVFDLAGDAPKMSRGVARVAAAVEGLDVGILVNNAGATYPGAAYFHEVETPVWEAVVRVNVEAATRIAGVVVPAMAMKRRGAVVNVGSGSSVVLPAFPLYAVYAASKAATFESTLMEPLDGNFLISTAKEDRESRTIAPSFKCRWFYVVLCCCSVLCYMNRNCGRYIDQFSRSLSIEYKQYEVDLQCQIPLYVATKMSRVGNSLFIPSPEEYAKAAVRCIGYEAGCVPYWRHSIQCFFASLLPDLALNAWRLRVGIRKRREMKAPLGEDGS</sequence>
<dbReference type="GO" id="GO:0005783">
    <property type="term" value="C:endoplasmic reticulum"/>
    <property type="evidence" value="ECO:0007669"/>
    <property type="project" value="TreeGrafter"/>
</dbReference>
<organism evidence="2">
    <name type="scientific">Aegilops tauschii</name>
    <name type="common">Tausch's goatgrass</name>
    <name type="synonym">Aegilops squarrosa</name>
    <dbReference type="NCBI Taxonomy" id="37682"/>
    <lineage>
        <taxon>Eukaryota</taxon>
        <taxon>Viridiplantae</taxon>
        <taxon>Streptophyta</taxon>
        <taxon>Embryophyta</taxon>
        <taxon>Tracheophyta</taxon>
        <taxon>Spermatophyta</taxon>
        <taxon>Magnoliopsida</taxon>
        <taxon>Liliopsida</taxon>
        <taxon>Poales</taxon>
        <taxon>Poaceae</taxon>
        <taxon>BOP clade</taxon>
        <taxon>Pooideae</taxon>
        <taxon>Triticodae</taxon>
        <taxon>Triticeae</taxon>
        <taxon>Triticinae</taxon>
        <taxon>Aegilops</taxon>
    </lineage>
</organism>
<accession>M8BGL6</accession>
<name>M8BGL6_AEGTA</name>